<dbReference type="PANTHER" id="PTHR43133">
    <property type="entry name" value="RNA POLYMERASE ECF-TYPE SIGMA FACTO"/>
    <property type="match status" value="1"/>
</dbReference>
<dbReference type="GO" id="GO:0006352">
    <property type="term" value="P:DNA-templated transcription initiation"/>
    <property type="evidence" value="ECO:0007669"/>
    <property type="project" value="InterPro"/>
</dbReference>
<dbReference type="STRING" id="913024.SAMN05421741_101252"/>
<sequence length="167" mass="20190">MKATEKEFLDLMQKHKGILYKISRMYFDHTEDQEDLIQEMTFQLWKSYQNFKGDSQFSTWMYRVCLNTALTFFKKDDKKQDKYELHENYDRIDTDDSAFKEEQLKYFYDAVQELNKVEKALIFLFLEGMNHKDIAENLGISEVNARVKLNRTKEKLQTIIKKNGYEF</sequence>
<proteinExistence type="inferred from homology"/>
<dbReference type="Gene3D" id="1.10.10.10">
    <property type="entry name" value="Winged helix-like DNA-binding domain superfamily/Winged helix DNA-binding domain"/>
    <property type="match status" value="1"/>
</dbReference>
<dbReference type="Gene3D" id="1.10.1740.10">
    <property type="match status" value="1"/>
</dbReference>
<dbReference type="InterPro" id="IPR013324">
    <property type="entry name" value="RNA_pol_sigma_r3/r4-like"/>
</dbReference>
<evidence type="ECO:0000259" key="6">
    <source>
        <dbReference type="Pfam" id="PF08281"/>
    </source>
</evidence>
<dbReference type="NCBIfam" id="TIGR02937">
    <property type="entry name" value="sigma70-ECF"/>
    <property type="match status" value="1"/>
</dbReference>
<evidence type="ECO:0000313" key="8">
    <source>
        <dbReference type="Proteomes" id="UP000199036"/>
    </source>
</evidence>
<evidence type="ECO:0000256" key="4">
    <source>
        <dbReference type="ARBA" id="ARBA00023163"/>
    </source>
</evidence>
<evidence type="ECO:0000256" key="1">
    <source>
        <dbReference type="ARBA" id="ARBA00010641"/>
    </source>
</evidence>
<evidence type="ECO:0000256" key="2">
    <source>
        <dbReference type="ARBA" id="ARBA00023015"/>
    </source>
</evidence>
<keyword evidence="2" id="KW-0805">Transcription regulation</keyword>
<evidence type="ECO:0000259" key="5">
    <source>
        <dbReference type="Pfam" id="PF04542"/>
    </source>
</evidence>
<dbReference type="PANTHER" id="PTHR43133:SF45">
    <property type="entry name" value="RNA POLYMERASE ECF-TYPE SIGMA FACTOR"/>
    <property type="match status" value="1"/>
</dbReference>
<dbReference type="InterPro" id="IPR036388">
    <property type="entry name" value="WH-like_DNA-bd_sf"/>
</dbReference>
<feature type="domain" description="RNA polymerase sigma factor 70 region 4 type 2" evidence="6">
    <location>
        <begin position="106"/>
        <end position="156"/>
    </location>
</feature>
<dbReference type="GO" id="GO:0016987">
    <property type="term" value="F:sigma factor activity"/>
    <property type="evidence" value="ECO:0007669"/>
    <property type="project" value="UniProtKB-KW"/>
</dbReference>
<keyword evidence="3" id="KW-0731">Sigma factor</keyword>
<dbReference type="GO" id="GO:0003677">
    <property type="term" value="F:DNA binding"/>
    <property type="evidence" value="ECO:0007669"/>
    <property type="project" value="InterPro"/>
</dbReference>
<dbReference type="InterPro" id="IPR013325">
    <property type="entry name" value="RNA_pol_sigma_r2"/>
</dbReference>
<dbReference type="InterPro" id="IPR014284">
    <property type="entry name" value="RNA_pol_sigma-70_dom"/>
</dbReference>
<reference evidence="8" key="1">
    <citation type="submission" date="2016-10" db="EMBL/GenBank/DDBJ databases">
        <authorList>
            <person name="Varghese N."/>
            <person name="Submissions S."/>
        </authorList>
    </citation>
    <scope>NUCLEOTIDE SEQUENCE [LARGE SCALE GENOMIC DNA]</scope>
    <source>
        <strain evidence="8">DS-12</strain>
    </source>
</reference>
<name>A0A1I4WHX6_9FLAO</name>
<dbReference type="RefSeq" id="WP_091517781.1">
    <property type="nucleotide sequence ID" value="NZ_FOVI01000001.1"/>
</dbReference>
<accession>A0A1I4WHX6</accession>
<keyword evidence="8" id="KW-1185">Reference proteome</keyword>
<dbReference type="InterPro" id="IPR013249">
    <property type="entry name" value="RNA_pol_sigma70_r4_t2"/>
</dbReference>
<dbReference type="Proteomes" id="UP000199036">
    <property type="component" value="Unassembled WGS sequence"/>
</dbReference>
<evidence type="ECO:0000313" key="7">
    <source>
        <dbReference type="EMBL" id="SFN13444.1"/>
    </source>
</evidence>
<dbReference type="InterPro" id="IPR007627">
    <property type="entry name" value="RNA_pol_sigma70_r2"/>
</dbReference>
<dbReference type="OrthoDB" id="9780326at2"/>
<dbReference type="SUPFAM" id="SSF88946">
    <property type="entry name" value="Sigma2 domain of RNA polymerase sigma factors"/>
    <property type="match status" value="1"/>
</dbReference>
<dbReference type="EMBL" id="FOVI01000001">
    <property type="protein sequence ID" value="SFN13444.1"/>
    <property type="molecule type" value="Genomic_DNA"/>
</dbReference>
<protein>
    <submittedName>
        <fullName evidence="7">RNA polymerase sigma-70 factor, ECF subfamily</fullName>
    </submittedName>
</protein>
<dbReference type="Pfam" id="PF04542">
    <property type="entry name" value="Sigma70_r2"/>
    <property type="match status" value="1"/>
</dbReference>
<dbReference type="Pfam" id="PF08281">
    <property type="entry name" value="Sigma70_r4_2"/>
    <property type="match status" value="1"/>
</dbReference>
<gene>
    <name evidence="7" type="ORF">SAMN05421741_101252</name>
</gene>
<dbReference type="AlphaFoldDB" id="A0A1I4WHX6"/>
<keyword evidence="4" id="KW-0804">Transcription</keyword>
<comment type="similarity">
    <text evidence="1">Belongs to the sigma-70 factor family. ECF subfamily.</text>
</comment>
<organism evidence="7 8">
    <name type="scientific">Paenimyroides ummariense</name>
    <dbReference type="NCBI Taxonomy" id="913024"/>
    <lineage>
        <taxon>Bacteria</taxon>
        <taxon>Pseudomonadati</taxon>
        <taxon>Bacteroidota</taxon>
        <taxon>Flavobacteriia</taxon>
        <taxon>Flavobacteriales</taxon>
        <taxon>Flavobacteriaceae</taxon>
        <taxon>Paenimyroides</taxon>
    </lineage>
</organism>
<dbReference type="SUPFAM" id="SSF88659">
    <property type="entry name" value="Sigma3 and sigma4 domains of RNA polymerase sigma factors"/>
    <property type="match status" value="1"/>
</dbReference>
<feature type="domain" description="RNA polymerase sigma-70 region 2" evidence="5">
    <location>
        <begin position="11"/>
        <end position="77"/>
    </location>
</feature>
<evidence type="ECO:0000256" key="3">
    <source>
        <dbReference type="ARBA" id="ARBA00023082"/>
    </source>
</evidence>
<dbReference type="InterPro" id="IPR039425">
    <property type="entry name" value="RNA_pol_sigma-70-like"/>
</dbReference>